<dbReference type="GO" id="GO:0006629">
    <property type="term" value="P:lipid metabolic process"/>
    <property type="evidence" value="ECO:0007669"/>
    <property type="project" value="InterPro"/>
</dbReference>
<dbReference type="GO" id="GO:0072330">
    <property type="term" value="P:monocarboxylic acid biosynthetic process"/>
    <property type="evidence" value="ECO:0007669"/>
    <property type="project" value="UniProtKB-ARBA"/>
</dbReference>
<dbReference type="Pfam" id="PF01764">
    <property type="entry name" value="Lipase_3"/>
    <property type="match status" value="1"/>
</dbReference>
<dbReference type="GO" id="GO:0016787">
    <property type="term" value="F:hydrolase activity"/>
    <property type="evidence" value="ECO:0007669"/>
    <property type="project" value="UniProtKB-KW"/>
</dbReference>
<dbReference type="InterPro" id="IPR002921">
    <property type="entry name" value="Fungal_lipase-type"/>
</dbReference>
<reference evidence="5" key="2">
    <citation type="journal article" date="2023" name="IMA Fungus">
        <title>Comparative genomic study of the Penicillium genus elucidates a diverse pangenome and 15 lateral gene transfer events.</title>
        <authorList>
            <person name="Petersen C."/>
            <person name="Sorensen T."/>
            <person name="Nielsen M.R."/>
            <person name="Sondergaard T.E."/>
            <person name="Sorensen J.L."/>
            <person name="Fitzpatrick D.A."/>
            <person name="Frisvad J.C."/>
            <person name="Nielsen K.L."/>
        </authorList>
    </citation>
    <scope>NUCLEOTIDE SEQUENCE</scope>
    <source>
        <strain evidence="5">IBT 30761</strain>
    </source>
</reference>
<keyword evidence="2" id="KW-0378">Hydrolase</keyword>
<evidence type="ECO:0000256" key="1">
    <source>
        <dbReference type="ARBA" id="ARBA00022729"/>
    </source>
</evidence>
<sequence>MKGTFLFTLITQVIAAPTLESRATYDSSAFDALARSAKLSSAAYTGCTSNAFDVTITKQIRGTLTDTQGYVGYSTTNKKISVVMRGSTTVTDILNDVDTTLVTPSLSGVTFPSGVKIMRGINRPWSAVHDDVISEVKSLIAKYPDYTLESTGHSLGGSLTYISYVALAQNFPDKEITSTALAAFPIGNEAWANFASSLNGTLKRGNNVADGVPNMYITIPYSFKHYGTLGHYQEYYSAGLAATCKRCDGQRDLSCSAGNGMLGVTAGHFQSFGVTLGAAGCGLLS</sequence>
<dbReference type="AlphaFoldDB" id="A0A9W9KF48"/>
<dbReference type="RefSeq" id="XP_056476896.1">
    <property type="nucleotide sequence ID" value="XM_056616539.1"/>
</dbReference>
<dbReference type="Proteomes" id="UP001149074">
    <property type="component" value="Unassembled WGS sequence"/>
</dbReference>
<dbReference type="SUPFAM" id="SSF53474">
    <property type="entry name" value="alpha/beta-Hydrolases"/>
    <property type="match status" value="1"/>
</dbReference>
<evidence type="ECO:0000313" key="5">
    <source>
        <dbReference type="EMBL" id="KAJ5103516.1"/>
    </source>
</evidence>
<accession>A0A9W9KF48</accession>
<evidence type="ECO:0000259" key="4">
    <source>
        <dbReference type="Pfam" id="PF01764"/>
    </source>
</evidence>
<feature type="domain" description="Fungal lipase-type" evidence="4">
    <location>
        <begin position="82"/>
        <end position="215"/>
    </location>
</feature>
<feature type="signal peptide" evidence="3">
    <location>
        <begin position="1"/>
        <end position="15"/>
    </location>
</feature>
<comment type="caution">
    <text evidence="5">The sequence shown here is derived from an EMBL/GenBank/DDBJ whole genome shotgun (WGS) entry which is preliminary data.</text>
</comment>
<dbReference type="InterPro" id="IPR051299">
    <property type="entry name" value="AB_hydrolase_lip/est"/>
</dbReference>
<evidence type="ECO:0000313" key="6">
    <source>
        <dbReference type="Proteomes" id="UP001149074"/>
    </source>
</evidence>
<dbReference type="InterPro" id="IPR029058">
    <property type="entry name" value="AB_hydrolase_fold"/>
</dbReference>
<keyword evidence="6" id="KW-1185">Reference proteome</keyword>
<name>A0A9W9KF48_9EURO</name>
<dbReference type="OrthoDB" id="426718at2759"/>
<dbReference type="GeneID" id="81355518"/>
<dbReference type="PANTHER" id="PTHR46640:SF1">
    <property type="entry name" value="FUNGAL LIPASE-LIKE DOMAIN-CONTAINING PROTEIN-RELATED"/>
    <property type="match status" value="1"/>
</dbReference>
<evidence type="ECO:0000256" key="2">
    <source>
        <dbReference type="ARBA" id="ARBA00022801"/>
    </source>
</evidence>
<dbReference type="EMBL" id="JAPQKI010000004">
    <property type="protein sequence ID" value="KAJ5103516.1"/>
    <property type="molecule type" value="Genomic_DNA"/>
</dbReference>
<feature type="chain" id="PRO_5040863583" description="Fungal lipase-type domain-containing protein" evidence="3">
    <location>
        <begin position="16"/>
        <end position="285"/>
    </location>
</feature>
<reference evidence="5" key="1">
    <citation type="submission" date="2022-11" db="EMBL/GenBank/DDBJ databases">
        <authorList>
            <person name="Petersen C."/>
        </authorList>
    </citation>
    <scope>NUCLEOTIDE SEQUENCE</scope>
    <source>
        <strain evidence="5">IBT 30761</strain>
    </source>
</reference>
<dbReference type="CDD" id="cd00519">
    <property type="entry name" value="Lipase_3"/>
    <property type="match status" value="1"/>
</dbReference>
<keyword evidence="1 3" id="KW-0732">Signal</keyword>
<dbReference type="Gene3D" id="3.40.50.1820">
    <property type="entry name" value="alpha/beta hydrolase"/>
    <property type="match status" value="1"/>
</dbReference>
<gene>
    <name evidence="5" type="ORF">N7532_004045</name>
</gene>
<dbReference type="PANTHER" id="PTHR46640">
    <property type="entry name" value="TRIACYLGLYCEROL LIPASE, PUTATIVE (AFU_ORTHOLOGUE AFUA_6G06510)-RELATED"/>
    <property type="match status" value="1"/>
</dbReference>
<evidence type="ECO:0000256" key="3">
    <source>
        <dbReference type="SAM" id="SignalP"/>
    </source>
</evidence>
<protein>
    <recommendedName>
        <fullName evidence="4">Fungal lipase-type domain-containing protein</fullName>
    </recommendedName>
</protein>
<dbReference type="GO" id="GO:0017000">
    <property type="term" value="P:antibiotic biosynthetic process"/>
    <property type="evidence" value="ECO:0007669"/>
    <property type="project" value="UniProtKB-ARBA"/>
</dbReference>
<proteinExistence type="predicted"/>
<organism evidence="5 6">
    <name type="scientific">Penicillium argentinense</name>
    <dbReference type="NCBI Taxonomy" id="1131581"/>
    <lineage>
        <taxon>Eukaryota</taxon>
        <taxon>Fungi</taxon>
        <taxon>Dikarya</taxon>
        <taxon>Ascomycota</taxon>
        <taxon>Pezizomycotina</taxon>
        <taxon>Eurotiomycetes</taxon>
        <taxon>Eurotiomycetidae</taxon>
        <taxon>Eurotiales</taxon>
        <taxon>Aspergillaceae</taxon>
        <taxon>Penicillium</taxon>
    </lineage>
</organism>